<dbReference type="Pfam" id="PF00530">
    <property type="entry name" value="SRCR"/>
    <property type="match status" value="2"/>
</dbReference>
<dbReference type="PROSITE" id="PS50287">
    <property type="entry name" value="SRCR_2"/>
    <property type="match status" value="2"/>
</dbReference>
<organism evidence="5 6">
    <name type="scientific">Gonium pectorale</name>
    <name type="common">Green alga</name>
    <dbReference type="NCBI Taxonomy" id="33097"/>
    <lineage>
        <taxon>Eukaryota</taxon>
        <taxon>Viridiplantae</taxon>
        <taxon>Chlorophyta</taxon>
        <taxon>core chlorophytes</taxon>
        <taxon>Chlorophyceae</taxon>
        <taxon>CS clade</taxon>
        <taxon>Chlamydomonadales</taxon>
        <taxon>Volvocaceae</taxon>
        <taxon>Gonium</taxon>
    </lineage>
</organism>
<feature type="region of interest" description="Disordered" evidence="2">
    <location>
        <begin position="25"/>
        <end position="47"/>
    </location>
</feature>
<evidence type="ECO:0000256" key="2">
    <source>
        <dbReference type="SAM" id="MobiDB-lite"/>
    </source>
</evidence>
<accession>A0A150G9Y3</accession>
<name>A0A150G9Y3_GONPE</name>
<evidence type="ECO:0000313" key="6">
    <source>
        <dbReference type="Proteomes" id="UP000075714"/>
    </source>
</evidence>
<evidence type="ECO:0000313" key="5">
    <source>
        <dbReference type="EMBL" id="KXZ46657.1"/>
    </source>
</evidence>
<sequence>MRRASLVVLSAVAMVLVLPAPHAAGTATGSGASSGAGSDGSGGGRPSPRAITVEAVRLVGGTSPHNGYLEIQSSGRWGYLTFYFSGDLRSRALLALVACRQLGFAGAVPNPVGGQALSLPFAYAPAAGSPPAELDWEVDCSGAERSLSDCRISGGGGGAGPLPVAAGGGGDPAYLLCTPPDGYAMSDVRLVNSSYPTIQSAIVRSRGGAAAASRATAAGSRGNGESGRDTTGGGISVLPESVPAEAARGRVDVWVDGMWGAVSSAGFGRNEAVVACRSLGFADSEQRAGVFSLEVPNPVYKNDRLRFATAEPTWVRRLSCTGREARLGDCQVSWCDLSCAEGAGGGAAGVRCV</sequence>
<dbReference type="InterPro" id="IPR036772">
    <property type="entry name" value="SRCR-like_dom_sf"/>
</dbReference>
<feature type="region of interest" description="Disordered" evidence="2">
    <location>
        <begin position="213"/>
        <end position="234"/>
    </location>
</feature>
<dbReference type="OrthoDB" id="536948at2759"/>
<feature type="domain" description="SRCR" evidence="4">
    <location>
        <begin position="56"/>
        <end position="178"/>
    </location>
</feature>
<feature type="signal peptide" evidence="3">
    <location>
        <begin position="1"/>
        <end position="19"/>
    </location>
</feature>
<feature type="domain" description="SRCR" evidence="4">
    <location>
        <begin position="235"/>
        <end position="353"/>
    </location>
</feature>
<dbReference type="Gene3D" id="3.10.250.10">
    <property type="entry name" value="SRCR-like domain"/>
    <property type="match status" value="2"/>
</dbReference>
<dbReference type="SMART" id="SM00202">
    <property type="entry name" value="SR"/>
    <property type="match status" value="2"/>
</dbReference>
<dbReference type="SUPFAM" id="SSF56487">
    <property type="entry name" value="SRCR-like"/>
    <property type="match status" value="2"/>
</dbReference>
<feature type="chain" id="PRO_5007561968" description="SRCR domain-containing protein" evidence="3">
    <location>
        <begin position="20"/>
        <end position="353"/>
    </location>
</feature>
<dbReference type="PRINTS" id="PR00258">
    <property type="entry name" value="SPERACTRCPTR"/>
</dbReference>
<dbReference type="InterPro" id="IPR001190">
    <property type="entry name" value="SRCR"/>
</dbReference>
<keyword evidence="3" id="KW-0732">Signal</keyword>
<dbReference type="Proteomes" id="UP000075714">
    <property type="component" value="Unassembled WGS sequence"/>
</dbReference>
<dbReference type="PANTHER" id="PTHR48071">
    <property type="entry name" value="SRCR DOMAIN-CONTAINING PROTEIN"/>
    <property type="match status" value="1"/>
</dbReference>
<feature type="compositionally biased region" description="Gly residues" evidence="2">
    <location>
        <begin position="32"/>
        <end position="45"/>
    </location>
</feature>
<reference evidence="6" key="1">
    <citation type="journal article" date="2016" name="Nat. Commun.">
        <title>The Gonium pectorale genome demonstrates co-option of cell cycle regulation during the evolution of multicellularity.</title>
        <authorList>
            <person name="Hanschen E.R."/>
            <person name="Marriage T.N."/>
            <person name="Ferris P.J."/>
            <person name="Hamaji T."/>
            <person name="Toyoda A."/>
            <person name="Fujiyama A."/>
            <person name="Neme R."/>
            <person name="Noguchi H."/>
            <person name="Minakuchi Y."/>
            <person name="Suzuki M."/>
            <person name="Kawai-Toyooka H."/>
            <person name="Smith D.R."/>
            <person name="Sparks H."/>
            <person name="Anderson J."/>
            <person name="Bakaric R."/>
            <person name="Luria V."/>
            <person name="Karger A."/>
            <person name="Kirschner M.W."/>
            <person name="Durand P.M."/>
            <person name="Michod R.E."/>
            <person name="Nozaki H."/>
            <person name="Olson B.J."/>
        </authorList>
    </citation>
    <scope>NUCLEOTIDE SEQUENCE [LARGE SCALE GENOMIC DNA]</scope>
    <source>
        <strain evidence="6">NIES-2863</strain>
    </source>
</reference>
<keyword evidence="6" id="KW-1185">Reference proteome</keyword>
<protein>
    <recommendedName>
        <fullName evidence="4">SRCR domain-containing protein</fullName>
    </recommendedName>
</protein>
<dbReference type="EMBL" id="LSYV01000042">
    <property type="protein sequence ID" value="KXZ46657.1"/>
    <property type="molecule type" value="Genomic_DNA"/>
</dbReference>
<dbReference type="STRING" id="33097.A0A150G9Y3"/>
<evidence type="ECO:0000256" key="3">
    <source>
        <dbReference type="SAM" id="SignalP"/>
    </source>
</evidence>
<feature type="compositionally biased region" description="Gly residues" evidence="2">
    <location>
        <begin position="221"/>
        <end position="234"/>
    </location>
</feature>
<proteinExistence type="predicted"/>
<gene>
    <name evidence="5" type="ORF">GPECTOR_41g621</name>
</gene>
<comment type="caution">
    <text evidence="5">The sequence shown here is derived from an EMBL/GenBank/DDBJ whole genome shotgun (WGS) entry which is preliminary data.</text>
</comment>
<dbReference type="GO" id="GO:0016020">
    <property type="term" value="C:membrane"/>
    <property type="evidence" value="ECO:0007669"/>
    <property type="project" value="InterPro"/>
</dbReference>
<dbReference type="PANTHER" id="PTHR48071:SF18">
    <property type="entry name" value="DELETED IN MALIGNANT BRAIN TUMORS 1 PROTEIN-RELATED"/>
    <property type="match status" value="1"/>
</dbReference>
<evidence type="ECO:0000256" key="1">
    <source>
        <dbReference type="ARBA" id="ARBA00023157"/>
    </source>
</evidence>
<evidence type="ECO:0000259" key="4">
    <source>
        <dbReference type="PROSITE" id="PS50287"/>
    </source>
</evidence>
<keyword evidence="1" id="KW-1015">Disulfide bond</keyword>
<dbReference type="AlphaFoldDB" id="A0A150G9Y3"/>